<reference evidence="1" key="1">
    <citation type="submission" date="2019-12" db="EMBL/GenBank/DDBJ databases">
        <title>Mycobacterium spongiae sp. nov.</title>
        <authorList>
            <person name="Stinear T."/>
        </authorList>
    </citation>
    <scope>NUCLEOTIDE SEQUENCE</scope>
    <source>
        <strain evidence="1">FSD4b-SM</strain>
    </source>
</reference>
<dbReference type="KEGG" id="mspg:F6B93_15670"/>
<gene>
    <name evidence="1" type="ORF">F6B93_15670</name>
</gene>
<name>A0A975PXZ3_9MYCO</name>
<dbReference type="AlphaFoldDB" id="A0A975PXZ3"/>
<keyword evidence="2" id="KW-1185">Reference proteome</keyword>
<accession>A0A975PXZ3</accession>
<dbReference type="RefSeq" id="WP_211695895.1">
    <property type="nucleotide sequence ID" value="NZ_CP046600.1"/>
</dbReference>
<dbReference type="EMBL" id="CP046600">
    <property type="protein sequence ID" value="QUR68324.1"/>
    <property type="molecule type" value="Genomic_DNA"/>
</dbReference>
<organism evidence="1 2">
    <name type="scientific">Mycobacterium spongiae</name>
    <dbReference type="NCBI Taxonomy" id="886343"/>
    <lineage>
        <taxon>Bacteria</taxon>
        <taxon>Bacillati</taxon>
        <taxon>Actinomycetota</taxon>
        <taxon>Actinomycetes</taxon>
        <taxon>Mycobacteriales</taxon>
        <taxon>Mycobacteriaceae</taxon>
        <taxon>Mycobacterium</taxon>
    </lineage>
</organism>
<dbReference type="Proteomes" id="UP000682202">
    <property type="component" value="Chromosome"/>
</dbReference>
<proteinExistence type="predicted"/>
<evidence type="ECO:0000313" key="1">
    <source>
        <dbReference type="EMBL" id="QUR68324.1"/>
    </source>
</evidence>
<sequence>MKVRNPRTLIAWLLGAVVTGLYVILATSCSSQMPAAPNPQIGCSGQLGPVPAPDTAVVAPSHFAI</sequence>
<evidence type="ECO:0000313" key="2">
    <source>
        <dbReference type="Proteomes" id="UP000682202"/>
    </source>
</evidence>
<dbReference type="PROSITE" id="PS51257">
    <property type="entry name" value="PROKAR_LIPOPROTEIN"/>
    <property type="match status" value="1"/>
</dbReference>
<protein>
    <submittedName>
        <fullName evidence="1">Uncharacterized protein</fullName>
    </submittedName>
</protein>